<dbReference type="Pfam" id="PF13927">
    <property type="entry name" value="Ig_3"/>
    <property type="match status" value="1"/>
</dbReference>
<dbReference type="PANTHER" id="PTHR46013">
    <property type="entry name" value="VASCULAR CELL ADHESION MOLECULE 1"/>
    <property type="match status" value="1"/>
</dbReference>
<dbReference type="SMART" id="SM00409">
    <property type="entry name" value="IG"/>
    <property type="match status" value="1"/>
</dbReference>
<sequence>MEQLMVMDEWQCICIVKELLSINVIRFEACSVYFLTAFDRAILFSSDPPSVEVLPKEGLIVNETGEAVLTCSFSANPPNVTEVVWYKDGKPAKMVHPQATPSNNLKGGPPPGVPPFKPSNKLVLDGIMRAEAGSYSCHVRNAFGRGNSTNNITVDVLCKYDPSCHKTLTCNRAVLNLLVRGCV</sequence>
<dbReference type="InterPro" id="IPR036179">
    <property type="entry name" value="Ig-like_dom_sf"/>
</dbReference>
<dbReference type="Gene3D" id="2.60.40.10">
    <property type="entry name" value="Immunoglobulins"/>
    <property type="match status" value="1"/>
</dbReference>
<keyword evidence="3" id="KW-1185">Reference proteome</keyword>
<comment type="caution">
    <text evidence="2">The sequence shown here is derived from an EMBL/GenBank/DDBJ whole genome shotgun (WGS) entry which is preliminary data.</text>
</comment>
<feature type="domain" description="Ig-like" evidence="1">
    <location>
        <begin position="49"/>
        <end position="153"/>
    </location>
</feature>
<dbReference type="EMBL" id="BGPR01007395">
    <property type="protein sequence ID" value="GBN26523.1"/>
    <property type="molecule type" value="Genomic_DNA"/>
</dbReference>
<dbReference type="InterPro" id="IPR007110">
    <property type="entry name" value="Ig-like_dom"/>
</dbReference>
<protein>
    <recommendedName>
        <fullName evidence="1">Ig-like domain-containing protein</fullName>
    </recommendedName>
</protein>
<evidence type="ECO:0000313" key="3">
    <source>
        <dbReference type="Proteomes" id="UP000499080"/>
    </source>
</evidence>
<dbReference type="Proteomes" id="UP000499080">
    <property type="component" value="Unassembled WGS sequence"/>
</dbReference>
<evidence type="ECO:0000259" key="1">
    <source>
        <dbReference type="PROSITE" id="PS50835"/>
    </source>
</evidence>
<dbReference type="PROSITE" id="PS50835">
    <property type="entry name" value="IG_LIKE"/>
    <property type="match status" value="1"/>
</dbReference>
<name>A0A4Y2MIP0_ARAVE</name>
<reference evidence="2 3" key="1">
    <citation type="journal article" date="2019" name="Sci. Rep.">
        <title>Orb-weaving spider Araneus ventricosus genome elucidates the spidroin gene catalogue.</title>
        <authorList>
            <person name="Kono N."/>
            <person name="Nakamura H."/>
            <person name="Ohtoshi R."/>
            <person name="Moran D.A.P."/>
            <person name="Shinohara A."/>
            <person name="Yoshida Y."/>
            <person name="Fujiwara M."/>
            <person name="Mori M."/>
            <person name="Tomita M."/>
            <person name="Arakawa K."/>
        </authorList>
    </citation>
    <scope>NUCLEOTIDE SEQUENCE [LARGE SCALE GENOMIC DNA]</scope>
</reference>
<dbReference type="AlphaFoldDB" id="A0A4Y2MIP0"/>
<proteinExistence type="predicted"/>
<dbReference type="InterPro" id="IPR013783">
    <property type="entry name" value="Ig-like_fold"/>
</dbReference>
<gene>
    <name evidence="2" type="ORF">AVEN_236012_1</name>
</gene>
<dbReference type="InterPro" id="IPR003599">
    <property type="entry name" value="Ig_sub"/>
</dbReference>
<dbReference type="PANTHER" id="PTHR46013:SF7">
    <property type="entry name" value="IG-LIKE DOMAIN-CONTAINING PROTEIN"/>
    <property type="match status" value="1"/>
</dbReference>
<dbReference type="SUPFAM" id="SSF48726">
    <property type="entry name" value="Immunoglobulin"/>
    <property type="match status" value="1"/>
</dbReference>
<organism evidence="2 3">
    <name type="scientific">Araneus ventricosus</name>
    <name type="common">Orbweaver spider</name>
    <name type="synonym">Epeira ventricosa</name>
    <dbReference type="NCBI Taxonomy" id="182803"/>
    <lineage>
        <taxon>Eukaryota</taxon>
        <taxon>Metazoa</taxon>
        <taxon>Ecdysozoa</taxon>
        <taxon>Arthropoda</taxon>
        <taxon>Chelicerata</taxon>
        <taxon>Arachnida</taxon>
        <taxon>Araneae</taxon>
        <taxon>Araneomorphae</taxon>
        <taxon>Entelegynae</taxon>
        <taxon>Araneoidea</taxon>
        <taxon>Araneidae</taxon>
        <taxon>Araneus</taxon>
    </lineage>
</organism>
<evidence type="ECO:0000313" key="2">
    <source>
        <dbReference type="EMBL" id="GBN26523.1"/>
    </source>
</evidence>
<accession>A0A4Y2MIP0</accession>
<dbReference type="OrthoDB" id="6429026at2759"/>